<dbReference type="CDD" id="cd00063">
    <property type="entry name" value="FN3"/>
    <property type="match status" value="2"/>
</dbReference>
<accession>A0A6J2QRD1</accession>
<dbReference type="PANTHER" id="PTHR48423">
    <property type="entry name" value="INTERLEUKIN-27 RECEPTOR SUBUNIT ALPHA"/>
    <property type="match status" value="1"/>
</dbReference>
<name>A0A6J2QRD1_COTGO</name>
<dbReference type="Pfam" id="PF00041">
    <property type="entry name" value="fn3"/>
    <property type="match status" value="1"/>
</dbReference>
<evidence type="ECO:0000256" key="3">
    <source>
        <dbReference type="ARBA" id="ARBA00022692"/>
    </source>
</evidence>
<comment type="subcellular location">
    <subcellularLocation>
        <location evidence="1">Membrane</location>
        <topology evidence="1">Single-pass type I membrane protein</topology>
    </subcellularLocation>
</comment>
<gene>
    <name evidence="14" type="primary">LOC115016585</name>
</gene>
<feature type="transmembrane region" description="Helical" evidence="10">
    <location>
        <begin position="549"/>
        <end position="566"/>
    </location>
</feature>
<keyword evidence="6 10" id="KW-1133">Transmembrane helix</keyword>
<feature type="domain" description="Fibronectin type-III" evidence="12">
    <location>
        <begin position="146"/>
        <end position="238"/>
    </location>
</feature>
<feature type="signal peptide" evidence="11">
    <location>
        <begin position="1"/>
        <end position="29"/>
    </location>
</feature>
<evidence type="ECO:0000256" key="8">
    <source>
        <dbReference type="ARBA" id="ARBA00023170"/>
    </source>
</evidence>
<keyword evidence="3 10" id="KW-0812">Transmembrane</keyword>
<evidence type="ECO:0000256" key="9">
    <source>
        <dbReference type="ARBA" id="ARBA00023180"/>
    </source>
</evidence>
<dbReference type="InterPro" id="IPR052672">
    <property type="entry name" value="Type1_Cytokine_Rcpt_Type2"/>
</dbReference>
<dbReference type="InParanoid" id="A0A6J2QRD1"/>
<evidence type="ECO:0000256" key="1">
    <source>
        <dbReference type="ARBA" id="ARBA00004479"/>
    </source>
</evidence>
<dbReference type="InterPro" id="IPR003961">
    <property type="entry name" value="FN3_dom"/>
</dbReference>
<dbReference type="GeneID" id="115016585"/>
<evidence type="ECO:0000313" key="14">
    <source>
        <dbReference type="RefSeq" id="XP_029300291.1"/>
    </source>
</evidence>
<dbReference type="Proteomes" id="UP000504630">
    <property type="component" value="Chromosome 12"/>
</dbReference>
<keyword evidence="13" id="KW-1185">Reference proteome</keyword>
<evidence type="ECO:0000256" key="7">
    <source>
        <dbReference type="ARBA" id="ARBA00023136"/>
    </source>
</evidence>
<keyword evidence="5" id="KW-0677">Repeat</keyword>
<dbReference type="InterPro" id="IPR013783">
    <property type="entry name" value="Ig-like_fold"/>
</dbReference>
<dbReference type="InterPro" id="IPR036116">
    <property type="entry name" value="FN3_sf"/>
</dbReference>
<proteinExistence type="inferred from homology"/>
<dbReference type="SMART" id="SM00060">
    <property type="entry name" value="FN3"/>
    <property type="match status" value="3"/>
</dbReference>
<reference evidence="14" key="1">
    <citation type="submission" date="2025-08" db="UniProtKB">
        <authorList>
            <consortium name="RefSeq"/>
        </authorList>
    </citation>
    <scope>IDENTIFICATION</scope>
</reference>
<evidence type="ECO:0000256" key="6">
    <source>
        <dbReference type="ARBA" id="ARBA00022989"/>
    </source>
</evidence>
<evidence type="ECO:0000256" key="2">
    <source>
        <dbReference type="ARBA" id="ARBA00008921"/>
    </source>
</evidence>
<keyword evidence="7 10" id="KW-0472">Membrane</keyword>
<evidence type="ECO:0000259" key="12">
    <source>
        <dbReference type="PROSITE" id="PS50853"/>
    </source>
</evidence>
<dbReference type="PANTHER" id="PTHR48423:SF1">
    <property type="entry name" value="INTERLEUKIN-27 RECEPTOR SUBUNIT ALPHA"/>
    <property type="match status" value="1"/>
</dbReference>
<keyword evidence="9" id="KW-0325">Glycoprotein</keyword>
<dbReference type="Gene3D" id="2.60.40.10">
    <property type="entry name" value="Immunoglobulins"/>
    <property type="match status" value="2"/>
</dbReference>
<dbReference type="SUPFAM" id="SSF49265">
    <property type="entry name" value="Fibronectin type III"/>
    <property type="match status" value="2"/>
</dbReference>
<feature type="domain" description="Fibronectin type-III" evidence="12">
    <location>
        <begin position="447"/>
        <end position="544"/>
    </location>
</feature>
<evidence type="ECO:0000256" key="10">
    <source>
        <dbReference type="SAM" id="Phobius"/>
    </source>
</evidence>
<sequence length="769" mass="86204">MFSCASHSYFFILGLMLGFFTTLSSHVQASSSRKCRSQNISSKYQNCGIHRDGVHDLDCFGKLKSPGIKDCVWKPGNRTSAKTYTLIIQQQSKHCKEYYNITEVSKSIKLFENYNMTAEVFENSESTHCTKAVFKGSPKSLVRCGPPYNASFSRHSGRIVVNVSWQKEEIRAIQYYSVRYKALGSLSWSKSLVQSQNGETCTVENVNASLVYTVQIQCVTNDKCSQCARSEAYTVPSELTTQPVIVNMEDIDIAGTKGRRLLLLTWKFPAKDLYDGYSVSIGKASGEAPCERRYTTQPEIRLILSYSAYHLNISAVNNASASPAVSPTIPQREHEPNMGAGKLNVTAESNTSFTISWKDNLIKQYVCYSVEWKRKGQRAAYMSFYQNANNYRTLSPLPAPLEPYRRYNMTLHTRPDKDTCNMKRVNNSESTFGSTQFYFIEGTPVSAPTNISGNNVTLSSVVLQWSSIPEDDVRGFLLGYIIYYTEYHHGESSTERNITVDPMSNNYELGDLKGATAYGVQMSGFTKAGAGVRSTASLFTTNYQGSSNLIGFITISVVVAIVLIFGSPTIKRAKVILWPSIPNPGNSNAMQKIEESCELQLLESINRLKVEEWDTNSLQIVEREEVIPAGMLPSMFPLLHASDDEERSTEITCNWNQRDTEDATGDIPSDITAEIFPDIQRTDPQSSPFAFPSEYTTMAMFQRGMLQGVPANTSVTQDADREPEDTDFTVMKSLDYIEHLSTCQILDSQEIHDFVIENSLEQDHENHRP</sequence>
<dbReference type="RefSeq" id="XP_029300291.1">
    <property type="nucleotide sequence ID" value="XM_029444431.1"/>
</dbReference>
<keyword evidence="4 11" id="KW-0732">Signal</keyword>
<dbReference type="AlphaFoldDB" id="A0A6J2QRD1"/>
<evidence type="ECO:0000313" key="13">
    <source>
        <dbReference type="Proteomes" id="UP000504630"/>
    </source>
</evidence>
<feature type="chain" id="PRO_5026875134" evidence="11">
    <location>
        <begin position="30"/>
        <end position="769"/>
    </location>
</feature>
<evidence type="ECO:0000256" key="5">
    <source>
        <dbReference type="ARBA" id="ARBA00022737"/>
    </source>
</evidence>
<dbReference type="OrthoDB" id="5968456at2759"/>
<dbReference type="PROSITE" id="PS50853">
    <property type="entry name" value="FN3"/>
    <property type="match status" value="2"/>
</dbReference>
<evidence type="ECO:0000256" key="4">
    <source>
        <dbReference type="ARBA" id="ARBA00022729"/>
    </source>
</evidence>
<comment type="similarity">
    <text evidence="2">Belongs to the type I cytokine receptor family. Type 2 subfamily.</text>
</comment>
<organism evidence="13 14">
    <name type="scientific">Cottoperca gobio</name>
    <name type="common">Frogmouth</name>
    <name type="synonym">Aphritis gobio</name>
    <dbReference type="NCBI Taxonomy" id="56716"/>
    <lineage>
        <taxon>Eukaryota</taxon>
        <taxon>Metazoa</taxon>
        <taxon>Chordata</taxon>
        <taxon>Craniata</taxon>
        <taxon>Vertebrata</taxon>
        <taxon>Euteleostomi</taxon>
        <taxon>Actinopterygii</taxon>
        <taxon>Neopterygii</taxon>
        <taxon>Teleostei</taxon>
        <taxon>Neoteleostei</taxon>
        <taxon>Acanthomorphata</taxon>
        <taxon>Eupercaria</taxon>
        <taxon>Perciformes</taxon>
        <taxon>Notothenioidei</taxon>
        <taxon>Bovichtidae</taxon>
        <taxon>Cottoperca</taxon>
    </lineage>
</organism>
<evidence type="ECO:0000256" key="11">
    <source>
        <dbReference type="SAM" id="SignalP"/>
    </source>
</evidence>
<keyword evidence="8 14" id="KW-0675">Receptor</keyword>
<dbReference type="FunFam" id="2.60.40.10:FF:000028">
    <property type="entry name" value="Neuronal cell adhesion molecule"/>
    <property type="match status" value="1"/>
</dbReference>
<dbReference type="GO" id="GO:0005886">
    <property type="term" value="C:plasma membrane"/>
    <property type="evidence" value="ECO:0007669"/>
    <property type="project" value="UniProtKB-ARBA"/>
</dbReference>
<dbReference type="KEGG" id="cgob:115016585"/>
<protein>
    <submittedName>
        <fullName evidence="14">Interleukin-31 receptor subunit alpha</fullName>
    </submittedName>
</protein>